<comment type="caution">
    <text evidence="3">The sequence shown here is derived from an EMBL/GenBank/DDBJ whole genome shotgun (WGS) entry which is preliminary data.</text>
</comment>
<dbReference type="FunFam" id="1.25.40.10:FF:000442">
    <property type="entry name" value="Pentatricopeptide repeat-containing protein At3g49710"/>
    <property type="match status" value="2"/>
</dbReference>
<dbReference type="EMBL" id="JBFOLK010000014">
    <property type="protein sequence ID" value="KAL2460049.1"/>
    <property type="molecule type" value="Genomic_DNA"/>
</dbReference>
<gene>
    <name evidence="3" type="ORF">Adt_43469</name>
</gene>
<dbReference type="FunFam" id="1.25.40.10:FF:000090">
    <property type="entry name" value="Pentatricopeptide repeat-containing protein, chloroplastic"/>
    <property type="match status" value="1"/>
</dbReference>
<dbReference type="Pfam" id="PF13041">
    <property type="entry name" value="PPR_2"/>
    <property type="match status" value="2"/>
</dbReference>
<accession>A0ABD1P8U4</accession>
<feature type="repeat" description="PPR" evidence="2">
    <location>
        <begin position="139"/>
        <end position="173"/>
    </location>
</feature>
<sequence length="620" mass="69707">MLCCGSCNALSLSPPPRILTSRFRKIHKSRSANKNFKYPFVIQNFLDFASQGQLKEAVDTLPLLARKGFRLNSKSIAFLLQQCANFKSIKEGKWVHLHLNLTGLKHPGTFLSNHMINMYAKCGDHVKARQVFDAMSTRNLYSWNNMLSGYAKLGMVKPAMRLFFKMPERDVVSWNTMVMAYVQSGWFDEALRFYKMLRRLDIGFNEYSFAGVATVSVKLRELCLASQLHCQVLIVGFLSNVVLSSSIVDAYAKCGKLGDGRKLFDEMVKRDVLGWTTLVSGYAQCGDMKSAREIFAAIPEKNPVSWTALISGYARNGMGHEALKLLSEMIVLGFEPNQFTFSSCLFACACLISLEHGKQIHSHLITTGLRPNIVVLSSLIDMYSKCGSLEVGKRVFDTVENKNVVLWNTMITSLAQHGCGEQAIKMFADMVKLGMKPDRVTFLVLLNACSHSGLVQEGLSFFKSMTSCYDTVPDQEHYACLIDLLGRAGMFDEVMNQLKKMPCQPDDRIWNALLGVCRIHGNIELGKIAAKHLIECDPHSPAACLLLSSIYAALGRWESVEEVRKLMTERHVNKDQATSWLEIERKLHLDYVPNRLCPLENDSYSILELLDEQNSLTPAR</sequence>
<dbReference type="SUPFAM" id="SSF48452">
    <property type="entry name" value="TPR-like"/>
    <property type="match status" value="2"/>
</dbReference>
<evidence type="ECO:0000256" key="1">
    <source>
        <dbReference type="ARBA" id="ARBA00022737"/>
    </source>
</evidence>
<feature type="repeat" description="PPR" evidence="2">
    <location>
        <begin position="240"/>
        <end position="274"/>
    </location>
</feature>
<dbReference type="AlphaFoldDB" id="A0ABD1P8U4"/>
<dbReference type="PANTHER" id="PTHR47926">
    <property type="entry name" value="PENTATRICOPEPTIDE REPEAT-CONTAINING PROTEIN"/>
    <property type="match status" value="1"/>
</dbReference>
<reference evidence="4" key="1">
    <citation type="submission" date="2024-07" db="EMBL/GenBank/DDBJ databases">
        <title>Two chromosome-level genome assemblies of Korean endemic species Abeliophyllum distichum and Forsythia ovata (Oleaceae).</title>
        <authorList>
            <person name="Jang H."/>
        </authorList>
    </citation>
    <scope>NUCLEOTIDE SEQUENCE [LARGE SCALE GENOMIC DNA]</scope>
</reference>
<dbReference type="Pfam" id="PF20431">
    <property type="entry name" value="E_motif"/>
    <property type="match status" value="1"/>
</dbReference>
<dbReference type="NCBIfam" id="TIGR00756">
    <property type="entry name" value="PPR"/>
    <property type="match status" value="6"/>
</dbReference>
<keyword evidence="4" id="KW-1185">Reference proteome</keyword>
<dbReference type="InterPro" id="IPR046960">
    <property type="entry name" value="PPR_At4g14850-like_plant"/>
</dbReference>
<evidence type="ECO:0000313" key="4">
    <source>
        <dbReference type="Proteomes" id="UP001604336"/>
    </source>
</evidence>
<feature type="repeat" description="PPR" evidence="2">
    <location>
        <begin position="302"/>
        <end position="336"/>
    </location>
</feature>
<dbReference type="InterPro" id="IPR002885">
    <property type="entry name" value="PPR_rpt"/>
</dbReference>
<name>A0ABD1P8U4_9LAMI</name>
<dbReference type="InterPro" id="IPR046848">
    <property type="entry name" value="E_motif"/>
</dbReference>
<dbReference type="Pfam" id="PF01535">
    <property type="entry name" value="PPR"/>
    <property type="match status" value="6"/>
</dbReference>
<dbReference type="PANTHER" id="PTHR47926:SF465">
    <property type="entry name" value="PENTATRICOPEPTIDE REPEAT (PPR-LIKE) SUPERFAMILY PROTEIN"/>
    <property type="match status" value="1"/>
</dbReference>
<keyword evidence="1" id="KW-0677">Repeat</keyword>
<evidence type="ECO:0000313" key="3">
    <source>
        <dbReference type="EMBL" id="KAL2460049.1"/>
    </source>
</evidence>
<evidence type="ECO:0000256" key="2">
    <source>
        <dbReference type="PROSITE-ProRule" id="PRU00708"/>
    </source>
</evidence>
<dbReference type="InterPro" id="IPR011990">
    <property type="entry name" value="TPR-like_helical_dom_sf"/>
</dbReference>
<dbReference type="Proteomes" id="UP001604336">
    <property type="component" value="Unassembled WGS sequence"/>
</dbReference>
<protein>
    <submittedName>
        <fullName evidence="3">Pentatricopeptide repeat-containing protein</fullName>
    </submittedName>
</protein>
<proteinExistence type="predicted"/>
<dbReference type="Gene3D" id="1.25.40.10">
    <property type="entry name" value="Tetratricopeptide repeat domain"/>
    <property type="match status" value="4"/>
</dbReference>
<feature type="repeat" description="PPR" evidence="2">
    <location>
        <begin position="403"/>
        <end position="437"/>
    </location>
</feature>
<organism evidence="3 4">
    <name type="scientific">Abeliophyllum distichum</name>
    <dbReference type="NCBI Taxonomy" id="126358"/>
    <lineage>
        <taxon>Eukaryota</taxon>
        <taxon>Viridiplantae</taxon>
        <taxon>Streptophyta</taxon>
        <taxon>Embryophyta</taxon>
        <taxon>Tracheophyta</taxon>
        <taxon>Spermatophyta</taxon>
        <taxon>Magnoliopsida</taxon>
        <taxon>eudicotyledons</taxon>
        <taxon>Gunneridae</taxon>
        <taxon>Pentapetalae</taxon>
        <taxon>asterids</taxon>
        <taxon>lamiids</taxon>
        <taxon>Lamiales</taxon>
        <taxon>Oleaceae</taxon>
        <taxon>Forsythieae</taxon>
        <taxon>Abeliophyllum</taxon>
    </lineage>
</organism>
<dbReference type="PROSITE" id="PS51375">
    <property type="entry name" value="PPR"/>
    <property type="match status" value="4"/>
</dbReference>